<sequence length="373" mass="43065">MNSGASLTAAQYGLDSRVWAVYRDGSQVYAHCRACEHETDRPTREIRRCKEHERSATHQRKIIDRQLRDSTQPLMRVLDEVNYHSPSHDDYVIPSEQRQLIDPGTIALLASIHTHFAPSDTPSRPPHLAEQMAFGVYEPVPQRAHGFEPEAASAITDLTETLLGMYYTPNEEEPEPDRESDATDDSDDEENLEYLDHLEDENDGIGISASDAYVRDPQHQEASQDEQAPRKRQRMAGRAHSEWWYPWADPILQECTLDILMHLPRSVFSERQLALFLWLLKVNRVDDVPSVYQMKNINQKLQEWIGIETIQKISPFGNIYYVNNFSQLVAQEMANPRVRPFLYFFPEDAGNTCQRRVMPIGGLKRYPMTMHLQ</sequence>
<accession>A0AAW0DMI1</accession>
<dbReference type="EMBL" id="JAYKXP010000011">
    <property type="protein sequence ID" value="KAK7053085.1"/>
    <property type="molecule type" value="Genomic_DNA"/>
</dbReference>
<protein>
    <submittedName>
        <fullName evidence="2">Uncharacterized protein</fullName>
    </submittedName>
</protein>
<comment type="caution">
    <text evidence="2">The sequence shown here is derived from an EMBL/GenBank/DDBJ whole genome shotgun (WGS) entry which is preliminary data.</text>
</comment>
<gene>
    <name evidence="2" type="ORF">VNI00_004406</name>
</gene>
<evidence type="ECO:0000313" key="2">
    <source>
        <dbReference type="EMBL" id="KAK7053085.1"/>
    </source>
</evidence>
<feature type="compositionally biased region" description="Acidic residues" evidence="1">
    <location>
        <begin position="170"/>
        <end position="189"/>
    </location>
</feature>
<feature type="region of interest" description="Disordered" evidence="1">
    <location>
        <begin position="168"/>
        <end position="189"/>
    </location>
</feature>
<dbReference type="AlphaFoldDB" id="A0AAW0DMI1"/>
<dbReference type="Proteomes" id="UP001383192">
    <property type="component" value="Unassembled WGS sequence"/>
</dbReference>
<evidence type="ECO:0000256" key="1">
    <source>
        <dbReference type="SAM" id="MobiDB-lite"/>
    </source>
</evidence>
<organism evidence="2 3">
    <name type="scientific">Paramarasmius palmivorus</name>
    <dbReference type="NCBI Taxonomy" id="297713"/>
    <lineage>
        <taxon>Eukaryota</taxon>
        <taxon>Fungi</taxon>
        <taxon>Dikarya</taxon>
        <taxon>Basidiomycota</taxon>
        <taxon>Agaricomycotina</taxon>
        <taxon>Agaricomycetes</taxon>
        <taxon>Agaricomycetidae</taxon>
        <taxon>Agaricales</taxon>
        <taxon>Marasmiineae</taxon>
        <taxon>Marasmiaceae</taxon>
        <taxon>Paramarasmius</taxon>
    </lineage>
</organism>
<name>A0AAW0DMI1_9AGAR</name>
<keyword evidence="3" id="KW-1185">Reference proteome</keyword>
<evidence type="ECO:0000313" key="3">
    <source>
        <dbReference type="Proteomes" id="UP001383192"/>
    </source>
</evidence>
<proteinExistence type="predicted"/>
<reference evidence="2 3" key="1">
    <citation type="submission" date="2024-01" db="EMBL/GenBank/DDBJ databases">
        <title>A draft genome for a cacao thread blight-causing isolate of Paramarasmius palmivorus.</title>
        <authorList>
            <person name="Baruah I.K."/>
            <person name="Bukari Y."/>
            <person name="Amoako-Attah I."/>
            <person name="Meinhardt L.W."/>
            <person name="Bailey B.A."/>
            <person name="Cohen S.P."/>
        </authorList>
    </citation>
    <scope>NUCLEOTIDE SEQUENCE [LARGE SCALE GENOMIC DNA]</scope>
    <source>
        <strain evidence="2 3">GH-12</strain>
    </source>
</reference>